<accession>A0ABU2XPS7</accession>
<dbReference type="RefSeq" id="WP_311727975.1">
    <property type="nucleotide sequence ID" value="NZ_JAVRFD010000019.1"/>
</dbReference>
<evidence type="ECO:0000313" key="2">
    <source>
        <dbReference type="Proteomes" id="UP001180754"/>
    </source>
</evidence>
<reference evidence="1" key="1">
    <citation type="submission" date="2024-05" db="EMBL/GenBank/DDBJ databases">
        <title>30 novel species of actinomycetes from the DSMZ collection.</title>
        <authorList>
            <person name="Nouioui I."/>
        </authorList>
    </citation>
    <scope>NUCLEOTIDE SEQUENCE</scope>
    <source>
        <strain evidence="1">DSM 41529</strain>
    </source>
</reference>
<dbReference type="EMBL" id="JAVRFD010000019">
    <property type="protein sequence ID" value="MDT0547457.1"/>
    <property type="molecule type" value="Genomic_DNA"/>
</dbReference>
<organism evidence="1 2">
    <name type="scientific">Streptomyces lonegramiae</name>
    <dbReference type="NCBI Taxonomy" id="3075524"/>
    <lineage>
        <taxon>Bacteria</taxon>
        <taxon>Bacillati</taxon>
        <taxon>Actinomycetota</taxon>
        <taxon>Actinomycetes</taxon>
        <taxon>Kitasatosporales</taxon>
        <taxon>Streptomycetaceae</taxon>
        <taxon>Streptomyces</taxon>
    </lineage>
</organism>
<comment type="caution">
    <text evidence="1">The sequence shown here is derived from an EMBL/GenBank/DDBJ whole genome shotgun (WGS) entry which is preliminary data.</text>
</comment>
<keyword evidence="2" id="KW-1185">Reference proteome</keyword>
<sequence>MPLWGRIATAVTGAVLLAAPFLPFVPGIHAEAATGVVHFPAGFSGGA</sequence>
<protein>
    <submittedName>
        <fullName evidence="1">Uncharacterized protein</fullName>
    </submittedName>
</protein>
<proteinExistence type="predicted"/>
<dbReference type="Proteomes" id="UP001180754">
    <property type="component" value="Unassembled WGS sequence"/>
</dbReference>
<gene>
    <name evidence="1" type="ORF">RND15_32840</name>
</gene>
<name>A0ABU2XPS7_9ACTN</name>
<evidence type="ECO:0000313" key="1">
    <source>
        <dbReference type="EMBL" id="MDT0547457.1"/>
    </source>
</evidence>